<keyword evidence="6" id="KW-0963">Cytoplasm</keyword>
<comment type="subcellular location">
    <subcellularLocation>
        <location evidence="1">Cell projection</location>
        <location evidence="1">Axon</location>
    </subcellularLocation>
    <subcellularLocation>
        <location evidence="2">Cytoplasm</location>
    </subcellularLocation>
</comment>
<evidence type="ECO:0000256" key="1">
    <source>
        <dbReference type="ARBA" id="ARBA00004489"/>
    </source>
</evidence>
<feature type="compositionally biased region" description="Polar residues" evidence="16">
    <location>
        <begin position="137"/>
        <end position="153"/>
    </location>
</feature>
<evidence type="ECO:0000256" key="7">
    <source>
        <dbReference type="ARBA" id="ARBA00022527"/>
    </source>
</evidence>
<keyword evidence="7" id="KW-0723">Serine/threonine-protein kinase</keyword>
<dbReference type="PANTHER" id="PTHR45832:SF22">
    <property type="entry name" value="SERINE_THREONINE-PROTEIN KINASE SAMKA-RELATED"/>
    <property type="match status" value="1"/>
</dbReference>
<dbReference type="Proteomes" id="UP000186922">
    <property type="component" value="Unassembled WGS sequence"/>
</dbReference>
<evidence type="ECO:0000259" key="17">
    <source>
        <dbReference type="PROSITE" id="PS50011"/>
    </source>
</evidence>
<dbReference type="AlphaFoldDB" id="A0A1D1UEM9"/>
<evidence type="ECO:0000256" key="9">
    <source>
        <dbReference type="ARBA" id="ARBA00022741"/>
    </source>
</evidence>
<evidence type="ECO:0000256" key="4">
    <source>
        <dbReference type="ARBA" id="ARBA00012513"/>
    </source>
</evidence>
<dbReference type="Gene3D" id="1.10.510.10">
    <property type="entry name" value="Transferase(Phosphotransferase) domain 1"/>
    <property type="match status" value="1"/>
</dbReference>
<dbReference type="PROSITE" id="PS50011">
    <property type="entry name" value="PROTEIN_KINASE_DOM"/>
    <property type="match status" value="1"/>
</dbReference>
<dbReference type="GO" id="GO:0005829">
    <property type="term" value="C:cytosol"/>
    <property type="evidence" value="ECO:0007669"/>
    <property type="project" value="UniProtKB-ARBA"/>
</dbReference>
<feature type="binding site" evidence="15">
    <location>
        <position position="285"/>
    </location>
    <ligand>
        <name>ATP</name>
        <dbReference type="ChEBI" id="CHEBI:30616"/>
    </ligand>
</feature>
<proteinExistence type="inferred from homology"/>
<dbReference type="GO" id="GO:0034329">
    <property type="term" value="P:cell junction assembly"/>
    <property type="evidence" value="ECO:0007669"/>
    <property type="project" value="UniProtKB-ARBA"/>
</dbReference>
<evidence type="ECO:0000259" key="18">
    <source>
        <dbReference type="PROSITE" id="PS50108"/>
    </source>
</evidence>
<dbReference type="GO" id="GO:0048598">
    <property type="term" value="P:embryonic morphogenesis"/>
    <property type="evidence" value="ECO:0007669"/>
    <property type="project" value="UniProtKB-ARBA"/>
</dbReference>
<dbReference type="EMBL" id="BDGG01000001">
    <property type="protein sequence ID" value="GAU88224.1"/>
    <property type="molecule type" value="Genomic_DNA"/>
</dbReference>
<dbReference type="SUPFAM" id="SSF56112">
    <property type="entry name" value="Protein kinase-like (PK-like)"/>
    <property type="match status" value="1"/>
</dbReference>
<evidence type="ECO:0000256" key="15">
    <source>
        <dbReference type="PROSITE-ProRule" id="PRU10141"/>
    </source>
</evidence>
<dbReference type="CDD" id="cd01093">
    <property type="entry name" value="CRIB_PAK_like"/>
    <property type="match status" value="1"/>
</dbReference>
<evidence type="ECO:0000313" key="20">
    <source>
        <dbReference type="Proteomes" id="UP000186922"/>
    </source>
</evidence>
<dbReference type="InterPro" id="IPR033923">
    <property type="entry name" value="PAK_BD"/>
</dbReference>
<dbReference type="FunFam" id="1.10.510.10:FF:000011">
    <property type="entry name" value="Non-specific serine/threonine protein kinase"/>
    <property type="match status" value="1"/>
</dbReference>
<organism evidence="19 20">
    <name type="scientific">Ramazzottius varieornatus</name>
    <name type="common">Water bear</name>
    <name type="synonym">Tardigrade</name>
    <dbReference type="NCBI Taxonomy" id="947166"/>
    <lineage>
        <taxon>Eukaryota</taxon>
        <taxon>Metazoa</taxon>
        <taxon>Ecdysozoa</taxon>
        <taxon>Tardigrada</taxon>
        <taxon>Eutardigrada</taxon>
        <taxon>Parachela</taxon>
        <taxon>Hypsibioidea</taxon>
        <taxon>Ramazzottiidae</taxon>
        <taxon>Ramazzottius</taxon>
    </lineage>
</organism>
<keyword evidence="12" id="KW-0966">Cell projection</keyword>
<evidence type="ECO:0000256" key="14">
    <source>
        <dbReference type="ARBA" id="ARBA00048679"/>
    </source>
</evidence>
<evidence type="ECO:0000256" key="8">
    <source>
        <dbReference type="ARBA" id="ARBA00022679"/>
    </source>
</evidence>
<name>A0A1D1UEM9_RAMVA</name>
<keyword evidence="5" id="KW-0217">Developmental protein</keyword>
<dbReference type="PROSITE" id="PS00108">
    <property type="entry name" value="PROTEIN_KINASE_ST"/>
    <property type="match status" value="1"/>
</dbReference>
<feature type="region of interest" description="Disordered" evidence="16">
    <location>
        <begin position="211"/>
        <end position="235"/>
    </location>
</feature>
<keyword evidence="11 15" id="KW-0067">ATP-binding</keyword>
<dbReference type="InterPro" id="IPR036936">
    <property type="entry name" value="CRIB_dom_sf"/>
</dbReference>
<dbReference type="InterPro" id="IPR008271">
    <property type="entry name" value="Ser/Thr_kinase_AS"/>
</dbReference>
<keyword evidence="8" id="KW-0808">Transferase</keyword>
<evidence type="ECO:0000256" key="12">
    <source>
        <dbReference type="ARBA" id="ARBA00023273"/>
    </source>
</evidence>
<dbReference type="GO" id="GO:0005524">
    <property type="term" value="F:ATP binding"/>
    <property type="evidence" value="ECO:0007669"/>
    <property type="project" value="UniProtKB-UniRule"/>
</dbReference>
<dbReference type="GO" id="GO:0106310">
    <property type="term" value="F:protein serine kinase activity"/>
    <property type="evidence" value="ECO:0007669"/>
    <property type="project" value="RHEA"/>
</dbReference>
<comment type="catalytic activity">
    <reaction evidence="13">
        <text>L-threonyl-[protein] + ATP = O-phospho-L-threonyl-[protein] + ADP + H(+)</text>
        <dbReference type="Rhea" id="RHEA:46608"/>
        <dbReference type="Rhea" id="RHEA-COMP:11060"/>
        <dbReference type="Rhea" id="RHEA-COMP:11605"/>
        <dbReference type="ChEBI" id="CHEBI:15378"/>
        <dbReference type="ChEBI" id="CHEBI:30013"/>
        <dbReference type="ChEBI" id="CHEBI:30616"/>
        <dbReference type="ChEBI" id="CHEBI:61977"/>
        <dbReference type="ChEBI" id="CHEBI:456216"/>
        <dbReference type="EC" id="2.7.11.1"/>
    </reaction>
</comment>
<dbReference type="Gene3D" id="3.90.810.10">
    <property type="entry name" value="CRIB domain"/>
    <property type="match status" value="1"/>
</dbReference>
<evidence type="ECO:0000256" key="5">
    <source>
        <dbReference type="ARBA" id="ARBA00022473"/>
    </source>
</evidence>
<gene>
    <name evidence="19" type="primary">RvY_00964-1</name>
    <name evidence="19" type="synonym">RvY_00964.1</name>
    <name evidence="19" type="ORF">RvY_00964</name>
</gene>
<evidence type="ECO:0000256" key="10">
    <source>
        <dbReference type="ARBA" id="ARBA00022777"/>
    </source>
</evidence>
<dbReference type="FunFam" id="3.90.810.10:FF:000005">
    <property type="entry name" value="Non-specific serine/threonine protein kinase"/>
    <property type="match status" value="1"/>
</dbReference>
<evidence type="ECO:0000256" key="3">
    <source>
        <dbReference type="ARBA" id="ARBA00008874"/>
    </source>
</evidence>
<dbReference type="GO" id="GO:0004674">
    <property type="term" value="F:protein serine/threonine kinase activity"/>
    <property type="evidence" value="ECO:0007669"/>
    <property type="project" value="UniProtKB-KW"/>
</dbReference>
<evidence type="ECO:0000256" key="2">
    <source>
        <dbReference type="ARBA" id="ARBA00004496"/>
    </source>
</evidence>
<protein>
    <recommendedName>
        <fullName evidence="4">non-specific serine/threonine protein kinase</fullName>
        <ecNumber evidence="4">2.7.11.1</ecNumber>
    </recommendedName>
</protein>
<dbReference type="PANTHER" id="PTHR45832">
    <property type="entry name" value="SERINE/THREONINE-PROTEIN KINASE SAMKA-RELATED-RELATED"/>
    <property type="match status" value="1"/>
</dbReference>
<keyword evidence="9 15" id="KW-0547">Nucleotide-binding</keyword>
<comment type="similarity">
    <text evidence="3">Belongs to the protein kinase superfamily. STE Ser/Thr protein kinase family. STE20 subfamily.</text>
</comment>
<feature type="domain" description="CRIB" evidence="18">
    <location>
        <begin position="61"/>
        <end position="74"/>
    </location>
</feature>
<evidence type="ECO:0000313" key="19">
    <source>
        <dbReference type="EMBL" id="GAU88224.1"/>
    </source>
</evidence>
<dbReference type="Gene3D" id="3.30.200.20">
    <property type="entry name" value="Phosphorylase Kinase, domain 1"/>
    <property type="match status" value="1"/>
</dbReference>
<dbReference type="GO" id="GO:0007411">
    <property type="term" value="P:axon guidance"/>
    <property type="evidence" value="ECO:0007669"/>
    <property type="project" value="UniProtKB-ARBA"/>
</dbReference>
<evidence type="ECO:0000256" key="11">
    <source>
        <dbReference type="ARBA" id="ARBA00022840"/>
    </source>
</evidence>
<dbReference type="GO" id="GO:0016477">
    <property type="term" value="P:cell migration"/>
    <property type="evidence" value="ECO:0007669"/>
    <property type="project" value="UniProtKB-ARBA"/>
</dbReference>
<dbReference type="Pfam" id="PF00786">
    <property type="entry name" value="PBD"/>
    <property type="match status" value="1"/>
</dbReference>
<dbReference type="InterPro" id="IPR017441">
    <property type="entry name" value="Protein_kinase_ATP_BS"/>
</dbReference>
<feature type="compositionally biased region" description="Low complexity" evidence="16">
    <location>
        <begin position="19"/>
        <end position="28"/>
    </location>
</feature>
<dbReference type="InterPro" id="IPR000095">
    <property type="entry name" value="CRIB_dom"/>
</dbReference>
<feature type="region of interest" description="Disordered" evidence="16">
    <location>
        <begin position="134"/>
        <end position="154"/>
    </location>
</feature>
<dbReference type="GO" id="GO:0009887">
    <property type="term" value="P:animal organ morphogenesis"/>
    <property type="evidence" value="ECO:0007669"/>
    <property type="project" value="UniProtKB-ARBA"/>
</dbReference>
<dbReference type="GO" id="GO:0009791">
    <property type="term" value="P:post-embryonic development"/>
    <property type="evidence" value="ECO:0007669"/>
    <property type="project" value="UniProtKB-ARBA"/>
</dbReference>
<evidence type="ECO:0000256" key="13">
    <source>
        <dbReference type="ARBA" id="ARBA00047899"/>
    </source>
</evidence>
<evidence type="ECO:0000256" key="6">
    <source>
        <dbReference type="ARBA" id="ARBA00022490"/>
    </source>
</evidence>
<dbReference type="SMART" id="SM00220">
    <property type="entry name" value="S_TKc"/>
    <property type="match status" value="1"/>
</dbReference>
<comment type="caution">
    <text evidence="19">The sequence shown here is derived from an EMBL/GenBank/DDBJ whole genome shotgun (WGS) entry which is preliminary data.</text>
</comment>
<dbReference type="InterPro" id="IPR011009">
    <property type="entry name" value="Kinase-like_dom_sf"/>
</dbReference>
<accession>A0A1D1UEM9</accession>
<dbReference type="FunFam" id="3.30.200.20:FF:000705">
    <property type="entry name" value="Non-specific serine/threonine protein kinase"/>
    <property type="match status" value="1"/>
</dbReference>
<dbReference type="InterPro" id="IPR000719">
    <property type="entry name" value="Prot_kinase_dom"/>
</dbReference>
<dbReference type="Pfam" id="PF00069">
    <property type="entry name" value="Pkinase"/>
    <property type="match status" value="1"/>
</dbReference>
<feature type="domain" description="Protein kinase" evidence="17">
    <location>
        <begin position="256"/>
        <end position="507"/>
    </location>
</feature>
<dbReference type="PROSITE" id="PS00107">
    <property type="entry name" value="PROTEIN_KINASE_ATP"/>
    <property type="match status" value="1"/>
</dbReference>
<sequence>MSDYDEPEERAPAPPIRFTSTVTTTRDTTSMERPLPEPPKKPQKPPKAKKGGKENDFKPVISSPTNFEHTMHVGFDPMTGEFTGMPHAWKQLLQAASITKTEQKNNPQAIMDALNYYDATTKAGQETKFMQMKDSMGSPSSNDLNFSSTTSSTDRLDKVPARTIDDVLGPAPVIPPRPERTKSIYTKPVDPEKRASMIAIFAGKPDVIPEAGSGMPVVDGDRKKGPKGTAKTKMSDEEVMQKLRGIVSIGDPNRKYLKTEKIGQGASGNVYTAVETSTGMEVAIKQMNLSQQPKKELIINEILVMRENKHHNVVNYLDSYLVDDELWVVMEYLPGGPLTHVVEETVMEEGQIAAVAREVLQALEFLHHNHVIHRDIKSDNILLGNDGSVKLIDFGFCAQISQEHNKRTTMVGTPYWMAPEVVKRQEYSFKIDVWSLGILVIEMLEGEPPYLNEHPVRALYLINTNGRPEIKNRDKLSRTLQEFLDCCLEVDPSRRPTASELLKHPFLKLAKPLATLTPLINAAKEQQR</sequence>
<dbReference type="STRING" id="947166.A0A1D1UEM9"/>
<dbReference type="PROSITE" id="PS50108">
    <property type="entry name" value="CRIB"/>
    <property type="match status" value="1"/>
</dbReference>
<comment type="catalytic activity">
    <reaction evidence="14">
        <text>L-seryl-[protein] + ATP = O-phospho-L-seryl-[protein] + ADP + H(+)</text>
        <dbReference type="Rhea" id="RHEA:17989"/>
        <dbReference type="Rhea" id="RHEA-COMP:9863"/>
        <dbReference type="Rhea" id="RHEA-COMP:11604"/>
        <dbReference type="ChEBI" id="CHEBI:15378"/>
        <dbReference type="ChEBI" id="CHEBI:29999"/>
        <dbReference type="ChEBI" id="CHEBI:30616"/>
        <dbReference type="ChEBI" id="CHEBI:83421"/>
        <dbReference type="ChEBI" id="CHEBI:456216"/>
        <dbReference type="EC" id="2.7.11.1"/>
    </reaction>
</comment>
<feature type="region of interest" description="Disordered" evidence="16">
    <location>
        <begin position="1"/>
        <end position="65"/>
    </location>
</feature>
<keyword evidence="10" id="KW-0418">Kinase</keyword>
<dbReference type="SMART" id="SM00285">
    <property type="entry name" value="PBD"/>
    <property type="match status" value="1"/>
</dbReference>
<keyword evidence="20" id="KW-1185">Reference proteome</keyword>
<dbReference type="EC" id="2.7.11.1" evidence="4"/>
<dbReference type="InterPro" id="IPR051931">
    <property type="entry name" value="PAK3-like"/>
</dbReference>
<reference evidence="19 20" key="1">
    <citation type="journal article" date="2016" name="Nat. Commun.">
        <title>Extremotolerant tardigrade genome and improved radiotolerance of human cultured cells by tardigrade-unique protein.</title>
        <authorList>
            <person name="Hashimoto T."/>
            <person name="Horikawa D.D."/>
            <person name="Saito Y."/>
            <person name="Kuwahara H."/>
            <person name="Kozuka-Hata H."/>
            <person name="Shin-I T."/>
            <person name="Minakuchi Y."/>
            <person name="Ohishi K."/>
            <person name="Motoyama A."/>
            <person name="Aizu T."/>
            <person name="Enomoto A."/>
            <person name="Kondo K."/>
            <person name="Tanaka S."/>
            <person name="Hara Y."/>
            <person name="Koshikawa S."/>
            <person name="Sagara H."/>
            <person name="Miura T."/>
            <person name="Yokobori S."/>
            <person name="Miyagawa K."/>
            <person name="Suzuki Y."/>
            <person name="Kubo T."/>
            <person name="Oyama M."/>
            <person name="Kohara Y."/>
            <person name="Fujiyama A."/>
            <person name="Arakawa K."/>
            <person name="Katayama T."/>
            <person name="Toyoda A."/>
            <person name="Kunieda T."/>
        </authorList>
    </citation>
    <scope>NUCLEOTIDE SEQUENCE [LARGE SCALE GENOMIC DNA]</scope>
    <source>
        <strain evidence="19 20">YOKOZUNA-1</strain>
    </source>
</reference>
<feature type="compositionally biased region" description="Basic residues" evidence="16">
    <location>
        <begin position="41"/>
        <end position="50"/>
    </location>
</feature>
<dbReference type="OrthoDB" id="2914378at2759"/>
<dbReference type="GO" id="GO:0030424">
    <property type="term" value="C:axon"/>
    <property type="evidence" value="ECO:0007669"/>
    <property type="project" value="UniProtKB-SubCell"/>
</dbReference>
<evidence type="ECO:0000256" key="16">
    <source>
        <dbReference type="SAM" id="MobiDB-lite"/>
    </source>
</evidence>
<dbReference type="GO" id="GO:0005886">
    <property type="term" value="C:plasma membrane"/>
    <property type="evidence" value="ECO:0007669"/>
    <property type="project" value="UniProtKB-ARBA"/>
</dbReference>
<dbReference type="GO" id="GO:0030054">
    <property type="term" value="C:cell junction"/>
    <property type="evidence" value="ECO:0007669"/>
    <property type="project" value="UniProtKB-ARBA"/>
</dbReference>